<keyword evidence="5 8" id="KW-0449">Lipoprotein</keyword>
<keyword evidence="3" id="KW-0472">Membrane</keyword>
<evidence type="ECO:0000256" key="5">
    <source>
        <dbReference type="ARBA" id="ARBA00023288"/>
    </source>
</evidence>
<keyword evidence="4" id="KW-0564">Palmitate</keyword>
<proteinExistence type="predicted"/>
<feature type="region of interest" description="Disordered" evidence="6">
    <location>
        <begin position="28"/>
        <end position="47"/>
    </location>
</feature>
<keyword evidence="1" id="KW-1003">Cell membrane</keyword>
<evidence type="ECO:0000256" key="6">
    <source>
        <dbReference type="SAM" id="MobiDB-lite"/>
    </source>
</evidence>
<dbReference type="SUPFAM" id="SSF53850">
    <property type="entry name" value="Periplasmic binding protein-like II"/>
    <property type="match status" value="1"/>
</dbReference>
<comment type="caution">
    <text evidence="8">The sequence shown here is derived from an EMBL/GenBank/DDBJ whole genome shotgun (WGS) entry which is preliminary data.</text>
</comment>
<dbReference type="Pfam" id="PF01547">
    <property type="entry name" value="SBP_bac_1"/>
    <property type="match status" value="1"/>
</dbReference>
<name>A0ABN8GYD9_9BACL</name>
<protein>
    <submittedName>
        <fullName evidence="8">Lipoprotein LipO</fullName>
    </submittedName>
</protein>
<evidence type="ECO:0000313" key="9">
    <source>
        <dbReference type="Proteomes" id="UP000838821"/>
    </source>
</evidence>
<evidence type="ECO:0000256" key="3">
    <source>
        <dbReference type="ARBA" id="ARBA00023136"/>
    </source>
</evidence>
<dbReference type="Proteomes" id="UP000838821">
    <property type="component" value="Unassembled WGS sequence"/>
</dbReference>
<dbReference type="InterPro" id="IPR006059">
    <property type="entry name" value="SBP"/>
</dbReference>
<dbReference type="RefSeq" id="WP_236291392.1">
    <property type="nucleotide sequence ID" value="NZ_CAKMMW010000021.1"/>
</dbReference>
<evidence type="ECO:0000256" key="2">
    <source>
        <dbReference type="ARBA" id="ARBA00022729"/>
    </source>
</evidence>
<accession>A0ABN8GYD9</accession>
<dbReference type="CDD" id="cd13580">
    <property type="entry name" value="PBP2_AlgQ_like_1"/>
    <property type="match status" value="1"/>
</dbReference>
<evidence type="ECO:0000256" key="4">
    <source>
        <dbReference type="ARBA" id="ARBA00023139"/>
    </source>
</evidence>
<gene>
    <name evidence="8" type="primary">lipO_44</name>
    <name evidence="8" type="ORF">PAECIP111891_05292</name>
</gene>
<organism evidence="8 9">
    <name type="scientific">Paenibacillus allorhizoplanae</name>
    <dbReference type="NCBI Taxonomy" id="2905648"/>
    <lineage>
        <taxon>Bacteria</taxon>
        <taxon>Bacillati</taxon>
        <taxon>Bacillota</taxon>
        <taxon>Bacilli</taxon>
        <taxon>Bacillales</taxon>
        <taxon>Paenibacillaceae</taxon>
        <taxon>Paenibacillus</taxon>
    </lineage>
</organism>
<keyword evidence="9" id="KW-1185">Reference proteome</keyword>
<dbReference type="PANTHER" id="PTHR43649:SF33">
    <property type="entry name" value="POLYGALACTURONAN_RHAMNOGALACTURONAN-BINDING PROTEIN YTCQ"/>
    <property type="match status" value="1"/>
</dbReference>
<feature type="compositionally biased region" description="Polar residues" evidence="6">
    <location>
        <begin position="28"/>
        <end position="41"/>
    </location>
</feature>
<dbReference type="PROSITE" id="PS51257">
    <property type="entry name" value="PROKAR_LIPOPROTEIN"/>
    <property type="match status" value="1"/>
</dbReference>
<dbReference type="EMBL" id="CAKMMW010000021">
    <property type="protein sequence ID" value="CAH1222121.1"/>
    <property type="molecule type" value="Genomic_DNA"/>
</dbReference>
<feature type="chain" id="PRO_5046335596" evidence="7">
    <location>
        <begin position="27"/>
        <end position="511"/>
    </location>
</feature>
<evidence type="ECO:0000256" key="1">
    <source>
        <dbReference type="ARBA" id="ARBA00022475"/>
    </source>
</evidence>
<dbReference type="InterPro" id="IPR050490">
    <property type="entry name" value="Bact_solute-bd_prot1"/>
</dbReference>
<dbReference type="PANTHER" id="PTHR43649">
    <property type="entry name" value="ARABINOSE-BINDING PROTEIN-RELATED"/>
    <property type="match status" value="1"/>
</dbReference>
<feature type="signal peptide" evidence="7">
    <location>
        <begin position="1"/>
        <end position="26"/>
    </location>
</feature>
<keyword evidence="2 7" id="KW-0732">Signal</keyword>
<evidence type="ECO:0000313" key="8">
    <source>
        <dbReference type="EMBL" id="CAH1222121.1"/>
    </source>
</evidence>
<reference evidence="8" key="1">
    <citation type="submission" date="2022-01" db="EMBL/GenBank/DDBJ databases">
        <authorList>
            <person name="Criscuolo A."/>
        </authorList>
    </citation>
    <scope>NUCLEOTIDE SEQUENCE</scope>
    <source>
        <strain evidence="8">CIP111891</strain>
    </source>
</reference>
<sequence length="511" mass="56387">MDMRKNVGVKAVVAVSMVGLLMTACSAEKQTTDQPTSAQQTEKAKDATPTTIEIMSTLTGVAPKETSDVQKELEKLTNTKLNITWVPETAYKEKLNATMASGTLPQVMFTNETKSANIINAARSGAFWEVGPYLKDYPNLSKQMDPEVLKGIAIDGKFYMLPRHRDAARHVITIRKDWLDKLGLAMPKTLDDLYKVSKAFTENDPDGNGKKDTVGFVEDMLNALVRSIAVYHGAPMNYGVQNGQVVPNFMTAEYLEGLKFYKKLYAEKLMNSDFAIINAQQRRDMMAQGKAGIMIAVETDAPLVYKDAIKLNPKAEFDLIQGVAGPQGLKVSATSGYNGAMLFSKSSIKTEAELKKILAFYDKISTPEIMTLMSKGIKDIDYKIVDGGFVEPVNPRADDRKSDANYLFFGVANPNIELPTKSTDPLVIKGKKLVADNAKIAIYDVTTPLDSKTKTEKGPELDKISRDAQIKFIMGEIDEAGYKKSLEQWSKAGGDQIIKEFTEDYKKQGGK</sequence>
<evidence type="ECO:0000256" key="7">
    <source>
        <dbReference type="SAM" id="SignalP"/>
    </source>
</evidence>
<dbReference type="Gene3D" id="3.40.190.10">
    <property type="entry name" value="Periplasmic binding protein-like II"/>
    <property type="match status" value="2"/>
</dbReference>